<dbReference type="InterPro" id="IPR039426">
    <property type="entry name" value="TonB-dep_rcpt-like"/>
</dbReference>
<dbReference type="InterPro" id="IPR023996">
    <property type="entry name" value="TonB-dep_OMP_SusC/RagA"/>
</dbReference>
<sequence length="1059" mass="115760">MRKKLLMVFSALLLLFAGVYAQTVTISGKVLDDKGKPIDGASIVDKKTKQGTSTDAEGNFKLNIKEGSVIQISSVGFAKREMTVRGNETLNITLVPENQDLSEVVVTALGIKREKKALGYAVSTVGKDELELRPEGDIGRVLSGKAPGLNILNTTGLSGSGTNINIRGISTITGNSVPLFIVDGVPFDGGTNSNQNFTYGIGTSSRFLDIDPNNIESVSVLKGLSATTLYGEAGRNGVILITTKNGSTQKVRKKSEITVSQSVFATQAILPEYNTKYGGGFDLSVGIAYFSNWGGAFTNPPLVVTHPYDKPSLNAIFPQFKGAPYYYKYYNSVPRFFRTGMMNNTSVNASGSSGALNYNVSYSYTDDQGYLQNNGMQKNNFGFGGTAKLTNNITVSATINYVSTNVKAPPTSDSYGNNATNSSIFGNVMYTPTAVDLMGLPYELPTDHSSIYYRNSNDIQNPRWTLYNAFTQDNVSRVFGQISTTYEFNKFWHLTYRVGLDNYSEYQAYAQNKGGLYLNTGFFRSSVAYNTIWDHTALLNFNKNLNSNFSFNLDAGANSRRYIFSQTGQSSSQQLVYGIFNHANFVTHDVYSESGAPLNYDQQTLSLGLFAQGTLGYKEYAFLTVGGRNSWFSTVEKPNRSIFYPSVSLAYIPTSAIESLKGNKTVNYLKLRVGYSTSANPPSPYSTRAYLNTVTRAFVTNGGTTVSTNSNSTLLPNPNIKPELLREIETGAEGRFFDNRLTMDLTLYYRIAKDQILFRSLDPSTGFTSEQVNGGKVVNKGIELSLGYNVIRGKNWKWDLTALYTLNRSMVSEIPADIKFINTAGYSNFGTIAENGQPLGVILGSYWVRDPKSGQRIVDPTSGDYIISNDVGIIGDPTPLYKLTGISNLSYKAFSFRMQWDYTAGGQMFSSTASALLGRGVTKDTEFDRAAPYILPGVDPNGNPNKVQITASQAYFDNSVTNAGAIAPYETGIYDATCIRLREASLTYNLPGKYLTKTPFGAVSLTFSGTNLWYYAPNFPKYVHFDPDASGLGVGNGRGMEFLSGPSARRFGASLRVTF</sequence>
<dbReference type="Gene3D" id="2.170.130.10">
    <property type="entry name" value="TonB-dependent receptor, plug domain"/>
    <property type="match status" value="1"/>
</dbReference>
<dbReference type="InterPro" id="IPR012910">
    <property type="entry name" value="Plug_dom"/>
</dbReference>
<keyword evidence="4" id="KW-0410">Iron transport</keyword>
<dbReference type="GO" id="GO:0009279">
    <property type="term" value="C:cell outer membrane"/>
    <property type="evidence" value="ECO:0007669"/>
    <property type="project" value="UniProtKB-SubCell"/>
</dbReference>
<proteinExistence type="inferred from homology"/>
<evidence type="ECO:0000256" key="4">
    <source>
        <dbReference type="ARBA" id="ARBA00022496"/>
    </source>
</evidence>
<evidence type="ECO:0000256" key="7">
    <source>
        <dbReference type="ARBA" id="ARBA00023004"/>
    </source>
</evidence>
<dbReference type="Pfam" id="PF13715">
    <property type="entry name" value="CarbopepD_reg_2"/>
    <property type="match status" value="1"/>
</dbReference>
<dbReference type="NCBIfam" id="TIGR04056">
    <property type="entry name" value="OMP_RagA_SusC"/>
    <property type="match status" value="1"/>
</dbReference>
<evidence type="ECO:0000256" key="2">
    <source>
        <dbReference type="ARBA" id="ARBA00022448"/>
    </source>
</evidence>
<protein>
    <submittedName>
        <fullName evidence="14">TonB-linked SusC/RagA family outer membrane protein</fullName>
    </submittedName>
</protein>
<dbReference type="SUPFAM" id="SSF56935">
    <property type="entry name" value="Porins"/>
    <property type="match status" value="1"/>
</dbReference>
<dbReference type="Pfam" id="PF07715">
    <property type="entry name" value="Plug"/>
    <property type="match status" value="1"/>
</dbReference>
<organism evidence="14 15">
    <name type="scientific">Hydrotalea sandarakina</name>
    <dbReference type="NCBI Taxonomy" id="1004304"/>
    <lineage>
        <taxon>Bacteria</taxon>
        <taxon>Pseudomonadati</taxon>
        <taxon>Bacteroidota</taxon>
        <taxon>Chitinophagia</taxon>
        <taxon>Chitinophagales</taxon>
        <taxon>Chitinophagaceae</taxon>
        <taxon>Hydrotalea</taxon>
    </lineage>
</organism>
<evidence type="ECO:0000256" key="8">
    <source>
        <dbReference type="ARBA" id="ARBA00023065"/>
    </source>
</evidence>
<accession>A0A2W7SHH1</accession>
<dbReference type="Gene3D" id="2.40.170.20">
    <property type="entry name" value="TonB-dependent receptor, beta-barrel domain"/>
    <property type="match status" value="1"/>
</dbReference>
<keyword evidence="7" id="KW-0408">Iron</keyword>
<comment type="subcellular location">
    <subcellularLocation>
        <location evidence="1 11">Cell outer membrane</location>
        <topology evidence="1 11">Multi-pass membrane protein</topology>
    </subcellularLocation>
</comment>
<dbReference type="InterPro" id="IPR036942">
    <property type="entry name" value="Beta-barrel_TonB_sf"/>
</dbReference>
<comment type="similarity">
    <text evidence="11">Belongs to the TonB-dependent receptor family.</text>
</comment>
<evidence type="ECO:0000256" key="9">
    <source>
        <dbReference type="ARBA" id="ARBA00023136"/>
    </source>
</evidence>
<evidence type="ECO:0000259" key="13">
    <source>
        <dbReference type="Pfam" id="PF07715"/>
    </source>
</evidence>
<dbReference type="PROSITE" id="PS52016">
    <property type="entry name" value="TONB_DEPENDENT_REC_3"/>
    <property type="match status" value="1"/>
</dbReference>
<dbReference type="GO" id="GO:0015344">
    <property type="term" value="F:siderophore uptake transmembrane transporter activity"/>
    <property type="evidence" value="ECO:0007669"/>
    <property type="project" value="TreeGrafter"/>
</dbReference>
<evidence type="ECO:0000256" key="10">
    <source>
        <dbReference type="ARBA" id="ARBA00023237"/>
    </source>
</evidence>
<reference evidence="14 15" key="1">
    <citation type="submission" date="2018-06" db="EMBL/GenBank/DDBJ databases">
        <title>Genomic Encyclopedia of Archaeal and Bacterial Type Strains, Phase II (KMG-II): from individual species to whole genera.</title>
        <authorList>
            <person name="Goeker M."/>
        </authorList>
    </citation>
    <scope>NUCLEOTIDE SEQUENCE [LARGE SCALE GENOMIC DNA]</scope>
    <source>
        <strain evidence="14 15">DSM 23241</strain>
    </source>
</reference>
<keyword evidence="8" id="KW-0406">Ion transport</keyword>
<feature type="domain" description="TonB-dependent receptor plug" evidence="13">
    <location>
        <begin position="116"/>
        <end position="238"/>
    </location>
</feature>
<dbReference type="AlphaFoldDB" id="A0A2W7SHH1"/>
<keyword evidence="5 11" id="KW-0812">Transmembrane</keyword>
<evidence type="ECO:0000313" key="14">
    <source>
        <dbReference type="EMBL" id="PZX62325.1"/>
    </source>
</evidence>
<dbReference type="SUPFAM" id="SSF49464">
    <property type="entry name" value="Carboxypeptidase regulatory domain-like"/>
    <property type="match status" value="1"/>
</dbReference>
<keyword evidence="9 11" id="KW-0472">Membrane</keyword>
<gene>
    <name evidence="14" type="ORF">LX80_01807</name>
</gene>
<evidence type="ECO:0000313" key="15">
    <source>
        <dbReference type="Proteomes" id="UP000249720"/>
    </source>
</evidence>
<keyword evidence="10 11" id="KW-0998">Cell outer membrane</keyword>
<dbReference type="Gene3D" id="2.60.40.1120">
    <property type="entry name" value="Carboxypeptidase-like, regulatory domain"/>
    <property type="match status" value="1"/>
</dbReference>
<comment type="caution">
    <text evidence="14">The sequence shown here is derived from an EMBL/GenBank/DDBJ whole genome shotgun (WGS) entry which is preliminary data.</text>
</comment>
<evidence type="ECO:0000256" key="12">
    <source>
        <dbReference type="SAM" id="SignalP"/>
    </source>
</evidence>
<evidence type="ECO:0000256" key="1">
    <source>
        <dbReference type="ARBA" id="ARBA00004571"/>
    </source>
</evidence>
<keyword evidence="6 12" id="KW-0732">Signal</keyword>
<name>A0A2W7SHH1_9BACT</name>
<evidence type="ECO:0000256" key="5">
    <source>
        <dbReference type="ARBA" id="ARBA00022692"/>
    </source>
</evidence>
<dbReference type="InterPro" id="IPR008969">
    <property type="entry name" value="CarboxyPept-like_regulatory"/>
</dbReference>
<dbReference type="OrthoDB" id="609136at2"/>
<evidence type="ECO:0000256" key="11">
    <source>
        <dbReference type="PROSITE-ProRule" id="PRU01360"/>
    </source>
</evidence>
<dbReference type="Proteomes" id="UP000249720">
    <property type="component" value="Unassembled WGS sequence"/>
</dbReference>
<feature type="signal peptide" evidence="12">
    <location>
        <begin position="1"/>
        <end position="21"/>
    </location>
</feature>
<dbReference type="PANTHER" id="PTHR32552">
    <property type="entry name" value="FERRICHROME IRON RECEPTOR-RELATED"/>
    <property type="match status" value="1"/>
</dbReference>
<keyword evidence="2 11" id="KW-0813">Transport</keyword>
<evidence type="ECO:0000256" key="6">
    <source>
        <dbReference type="ARBA" id="ARBA00022729"/>
    </source>
</evidence>
<dbReference type="PANTHER" id="PTHR32552:SF89">
    <property type="entry name" value="CATECHOLATE SIDEROPHORE RECEPTOR FIU"/>
    <property type="match status" value="1"/>
</dbReference>
<dbReference type="EMBL" id="QKZV01000005">
    <property type="protein sequence ID" value="PZX62325.1"/>
    <property type="molecule type" value="Genomic_DNA"/>
</dbReference>
<feature type="chain" id="PRO_5016033267" evidence="12">
    <location>
        <begin position="22"/>
        <end position="1059"/>
    </location>
</feature>
<keyword evidence="15" id="KW-1185">Reference proteome</keyword>
<dbReference type="RefSeq" id="WP_111295462.1">
    <property type="nucleotide sequence ID" value="NZ_QKZV01000005.1"/>
</dbReference>
<dbReference type="InterPro" id="IPR037066">
    <property type="entry name" value="Plug_dom_sf"/>
</dbReference>
<evidence type="ECO:0000256" key="3">
    <source>
        <dbReference type="ARBA" id="ARBA00022452"/>
    </source>
</evidence>
<keyword evidence="3 11" id="KW-1134">Transmembrane beta strand</keyword>